<accession>A0A9W2ZSH3</accession>
<evidence type="ECO:0000313" key="5">
    <source>
        <dbReference type="Proteomes" id="UP001165740"/>
    </source>
</evidence>
<dbReference type="GeneID" id="106053779"/>
<evidence type="ECO:0000256" key="2">
    <source>
        <dbReference type="SAM" id="Coils"/>
    </source>
</evidence>
<dbReference type="Gene3D" id="3.30.505.10">
    <property type="entry name" value="SH2 domain"/>
    <property type="match status" value="1"/>
</dbReference>
<proteinExistence type="predicted"/>
<evidence type="ECO:0000259" key="4">
    <source>
        <dbReference type="PROSITE" id="PS50001"/>
    </source>
</evidence>
<keyword evidence="1" id="KW-0727">SH2 domain</keyword>
<evidence type="ECO:0000256" key="3">
    <source>
        <dbReference type="SAM" id="MobiDB-lite"/>
    </source>
</evidence>
<dbReference type="Pfam" id="PF00017">
    <property type="entry name" value="SH2"/>
    <property type="match status" value="1"/>
</dbReference>
<gene>
    <name evidence="6 7" type="primary">LOC106053779</name>
</gene>
<evidence type="ECO:0000256" key="1">
    <source>
        <dbReference type="PROSITE-ProRule" id="PRU00191"/>
    </source>
</evidence>
<dbReference type="PROSITE" id="PS50001">
    <property type="entry name" value="SH2"/>
    <property type="match status" value="1"/>
</dbReference>
<dbReference type="AlphaFoldDB" id="A0A9W2ZSH3"/>
<dbReference type="InterPro" id="IPR000980">
    <property type="entry name" value="SH2"/>
</dbReference>
<dbReference type="RefSeq" id="XP_055877909.1">
    <property type="nucleotide sequence ID" value="XM_056021934.1"/>
</dbReference>
<dbReference type="SMART" id="SM00252">
    <property type="entry name" value="SH2"/>
    <property type="match status" value="1"/>
</dbReference>
<dbReference type="SUPFAM" id="SSF55550">
    <property type="entry name" value="SH2 domain"/>
    <property type="match status" value="1"/>
</dbReference>
<dbReference type="PANTHER" id="PTHR14388:SF17">
    <property type="entry name" value="SH2 DOMAIN-CONTAINING PROTEIN"/>
    <property type="match status" value="1"/>
</dbReference>
<feature type="region of interest" description="Disordered" evidence="3">
    <location>
        <begin position="302"/>
        <end position="342"/>
    </location>
</feature>
<protein>
    <submittedName>
        <fullName evidence="6 7">SH2 domain-containing protein 4B-like isoform X1</fullName>
    </submittedName>
</protein>
<name>A0A9W2ZSH3_BIOGL</name>
<feature type="coiled-coil region" evidence="2">
    <location>
        <begin position="99"/>
        <end position="182"/>
    </location>
</feature>
<dbReference type="InterPro" id="IPR036860">
    <property type="entry name" value="SH2_dom_sf"/>
</dbReference>
<dbReference type="GO" id="GO:0005737">
    <property type="term" value="C:cytoplasm"/>
    <property type="evidence" value="ECO:0007669"/>
    <property type="project" value="TreeGrafter"/>
</dbReference>
<dbReference type="RefSeq" id="XP_055877908.1">
    <property type="nucleotide sequence ID" value="XM_056021933.1"/>
</dbReference>
<reference evidence="6 7" key="1">
    <citation type="submission" date="2025-04" db="UniProtKB">
        <authorList>
            <consortium name="RefSeq"/>
        </authorList>
    </citation>
    <scope>IDENTIFICATION</scope>
</reference>
<feature type="coiled-coil region" evidence="2">
    <location>
        <begin position="252"/>
        <end position="279"/>
    </location>
</feature>
<evidence type="ECO:0000313" key="6">
    <source>
        <dbReference type="RefSeq" id="XP_055877908.1"/>
    </source>
</evidence>
<dbReference type="PRINTS" id="PR00401">
    <property type="entry name" value="SH2DOMAIN"/>
</dbReference>
<dbReference type="OMA" id="DHEWKEQ"/>
<feature type="domain" description="SH2" evidence="4">
    <location>
        <begin position="371"/>
        <end position="463"/>
    </location>
</feature>
<dbReference type="OrthoDB" id="10003345at2759"/>
<keyword evidence="2" id="KW-0175">Coiled coil</keyword>
<organism evidence="5 6">
    <name type="scientific">Biomphalaria glabrata</name>
    <name type="common">Bloodfluke planorb</name>
    <name type="synonym">Freshwater snail</name>
    <dbReference type="NCBI Taxonomy" id="6526"/>
    <lineage>
        <taxon>Eukaryota</taxon>
        <taxon>Metazoa</taxon>
        <taxon>Spiralia</taxon>
        <taxon>Lophotrochozoa</taxon>
        <taxon>Mollusca</taxon>
        <taxon>Gastropoda</taxon>
        <taxon>Heterobranchia</taxon>
        <taxon>Euthyneura</taxon>
        <taxon>Panpulmonata</taxon>
        <taxon>Hygrophila</taxon>
        <taxon>Lymnaeoidea</taxon>
        <taxon>Planorbidae</taxon>
        <taxon>Biomphalaria</taxon>
    </lineage>
</organism>
<sequence>MLQQILDQMYIDPELMAELSEDQKQILFYKMRQEQIRRWKTHEEQMEAEDKNPTCMKTGKKKVQFMKARDGSDWVWVMGEHPNDKSIEQILQEEALLTAAKLAEAEAKVLREKEEAELQKRLEEERQRLQKEKEERENEMKRQQEEAALYQSIKEARLALERMELEKKRQEEEERKRLAEIEHSINSKQDGRVSNKSQSLILNSPFLSEKEKEAKRKSREFSDLMREKRSSEIYTSLLKKRESMEKLAEENQSEVETNWQEQEKKAKEAELQMREKARQARTEYRESLRRSMNILQATQVLQNSTKPAPSNNKPPLPPKKHLIVTSAPGITNKKPRPLRPKNREQVVSWFQKDEKQKGSGLDPKTGKVAEWFHGIINRSEAEAILQDKKSGSFLIRVSERVWGYTLSLKETSGLKHFLIDASDLGYQFFGADQTIHDSLASLVLFHKDNAITVSGQEKLLYPCGQRSDPPDYWELFHSTASEITSL</sequence>
<dbReference type="PANTHER" id="PTHR14388">
    <property type="entry name" value="T CELL-SPECIFIC ADAPTER PROTEIN TSAD"/>
    <property type="match status" value="1"/>
</dbReference>
<keyword evidence="5" id="KW-1185">Reference proteome</keyword>
<dbReference type="Proteomes" id="UP001165740">
    <property type="component" value="Chromosome 2"/>
</dbReference>
<evidence type="ECO:0000313" key="7">
    <source>
        <dbReference type="RefSeq" id="XP_055877909.1"/>
    </source>
</evidence>